<accession>A0A8A0RRB0</accession>
<dbReference type="SUPFAM" id="SSF57783">
    <property type="entry name" value="Zinc beta-ribbon"/>
    <property type="match status" value="1"/>
</dbReference>
<dbReference type="EMBL" id="CP059066">
    <property type="protein sequence ID" value="QSQ10524.1"/>
    <property type="molecule type" value="Genomic_DNA"/>
</dbReference>
<proteinExistence type="predicted"/>
<dbReference type="InterPro" id="IPR036977">
    <property type="entry name" value="DNA_primase_Znf_CHC2"/>
</dbReference>
<gene>
    <name evidence="3" type="primary">dnaG_3</name>
    <name evidence="3" type="ORF">H0A61_02932</name>
</gene>
<dbReference type="GO" id="GO:0008270">
    <property type="term" value="F:zinc ion binding"/>
    <property type="evidence" value="ECO:0007669"/>
    <property type="project" value="InterPro"/>
</dbReference>
<dbReference type="GO" id="GO:0003899">
    <property type="term" value="F:DNA-directed RNA polymerase activity"/>
    <property type="evidence" value="ECO:0007669"/>
    <property type="project" value="InterPro"/>
</dbReference>
<dbReference type="Gene3D" id="3.90.580.10">
    <property type="entry name" value="Zinc finger, CHC2-type domain"/>
    <property type="match status" value="1"/>
</dbReference>
<feature type="region of interest" description="Disordered" evidence="1">
    <location>
        <begin position="197"/>
        <end position="231"/>
    </location>
</feature>
<evidence type="ECO:0000313" key="3">
    <source>
        <dbReference type="EMBL" id="QSQ10524.1"/>
    </source>
</evidence>
<dbReference type="Proteomes" id="UP000662904">
    <property type="component" value="Chromosome"/>
</dbReference>
<dbReference type="Pfam" id="PF01807">
    <property type="entry name" value="Zn_ribbon_DnaG"/>
    <property type="match status" value="1"/>
</dbReference>
<feature type="compositionally biased region" description="Basic and acidic residues" evidence="1">
    <location>
        <begin position="217"/>
        <end position="231"/>
    </location>
</feature>
<dbReference type="RefSeq" id="WP_206707833.1">
    <property type="nucleotide sequence ID" value="NZ_CP059066.1"/>
</dbReference>
<dbReference type="InterPro" id="IPR002694">
    <property type="entry name" value="Znf_CHC2"/>
</dbReference>
<evidence type="ECO:0000256" key="1">
    <source>
        <dbReference type="SAM" id="MobiDB-lite"/>
    </source>
</evidence>
<keyword evidence="3" id="KW-0808">Transferase</keyword>
<keyword evidence="4" id="KW-1185">Reference proteome</keyword>
<sequence>MSGYRYVKVVDTALEHGVKLKRHMHSPAGETRADCPFCGDKNGHLYLNSEKNTFHCFRCGASGGAVKFKALLSGTSEAEVIRECAKYAKGKAVRKDTVHPALKLTETQLKQIGFLKKPDWVRLKQEDPERFLNIRSWVWKEWNEYKKTIATETAFWFEIVALSCGTKEAAKFLVEMEHKTEIPGLFKAVVKKVKEINERSKSHEKNHRSQSPLQRRTAPDSVKRERAACFM</sequence>
<dbReference type="AlphaFoldDB" id="A0A8A0RRB0"/>
<evidence type="ECO:0000313" key="4">
    <source>
        <dbReference type="Proteomes" id="UP000662904"/>
    </source>
</evidence>
<reference evidence="3" key="1">
    <citation type="submission" date="2020-07" db="EMBL/GenBank/DDBJ databases">
        <title>Koleobacter methoxysyntrophicus gen. nov., sp. nov., a novel anaerobic bacterium isolated from deep subsurface oil field and proposal of Koleobacterales ord. nov. in the phylum Firmicutes.</title>
        <authorList>
            <person name="Sakamoto S."/>
            <person name="Tamaki H."/>
        </authorList>
    </citation>
    <scope>NUCLEOTIDE SEQUENCE</scope>
    <source>
        <strain evidence="3">NRmbB1</strain>
    </source>
</reference>
<dbReference type="GO" id="GO:0006260">
    <property type="term" value="P:DNA replication"/>
    <property type="evidence" value="ECO:0007669"/>
    <property type="project" value="InterPro"/>
</dbReference>
<organism evidence="3 4">
    <name type="scientific">Koleobacter methoxysyntrophicus</name>
    <dbReference type="NCBI Taxonomy" id="2751313"/>
    <lineage>
        <taxon>Bacteria</taxon>
        <taxon>Bacillati</taxon>
        <taxon>Bacillota</taxon>
        <taxon>Clostridia</taxon>
        <taxon>Koleobacterales</taxon>
        <taxon>Koleobacteraceae</taxon>
        <taxon>Koleobacter</taxon>
    </lineage>
</organism>
<evidence type="ECO:0000259" key="2">
    <source>
        <dbReference type="SMART" id="SM00400"/>
    </source>
</evidence>
<dbReference type="SMART" id="SM00400">
    <property type="entry name" value="ZnF_CHCC"/>
    <property type="match status" value="1"/>
</dbReference>
<protein>
    <submittedName>
        <fullName evidence="3">DNA primase</fullName>
        <ecNumber evidence="3">2.7.7.-</ecNumber>
    </submittedName>
</protein>
<keyword evidence="3" id="KW-0548">Nucleotidyltransferase</keyword>
<dbReference type="KEGG" id="kme:H0A61_02932"/>
<name>A0A8A0RRB0_9FIRM</name>
<feature type="domain" description="Zinc finger CHC2-type" evidence="2">
    <location>
        <begin position="35"/>
        <end position="85"/>
    </location>
</feature>
<dbReference type="GO" id="GO:0003677">
    <property type="term" value="F:DNA binding"/>
    <property type="evidence" value="ECO:0007669"/>
    <property type="project" value="InterPro"/>
</dbReference>
<dbReference type="EC" id="2.7.7.-" evidence="3"/>